<evidence type="ECO:0000256" key="5">
    <source>
        <dbReference type="ARBA" id="ARBA00038014"/>
    </source>
</evidence>
<dbReference type="GO" id="GO:0005879">
    <property type="term" value="C:axonemal microtubule"/>
    <property type="evidence" value="ECO:0007669"/>
    <property type="project" value="InterPro"/>
</dbReference>
<protein>
    <submittedName>
        <fullName evidence="7 8">Uncharacterized protein</fullName>
    </submittedName>
</protein>
<evidence type="ECO:0000313" key="9">
    <source>
        <dbReference type="Proteomes" id="UP000694621"/>
    </source>
</evidence>
<name>A0A8B9KEM5_ASTMX</name>
<dbReference type="GO" id="GO:0060971">
    <property type="term" value="P:embryonic heart tube left/right pattern formation"/>
    <property type="evidence" value="ECO:0007669"/>
    <property type="project" value="Ensembl"/>
</dbReference>
<dbReference type="AlphaFoldDB" id="A0A8B9KEM5"/>
<dbReference type="GO" id="GO:0036158">
    <property type="term" value="P:outer dynein arm assembly"/>
    <property type="evidence" value="ECO:0007669"/>
    <property type="project" value="Ensembl"/>
</dbReference>
<evidence type="ECO:0000313" key="8">
    <source>
        <dbReference type="Ensembl" id="ENSAMXP00005034679.1"/>
    </source>
</evidence>
<dbReference type="OMA" id="MFRNNTF"/>
<evidence type="ECO:0000256" key="2">
    <source>
        <dbReference type="ARBA" id="ARBA00022490"/>
    </source>
</evidence>
<keyword evidence="4" id="KW-0966">Cell projection</keyword>
<proteinExistence type="inferred from homology"/>
<evidence type="ECO:0000313" key="7">
    <source>
        <dbReference type="EMBL" id="KAG9269994.1"/>
    </source>
</evidence>
<dbReference type="GeneID" id="103023176"/>
<keyword evidence="2" id="KW-0963">Cytoplasm</keyword>
<gene>
    <name evidence="8" type="primary">pierce1</name>
    <name evidence="7" type="ORF">AMEX_G14901</name>
</gene>
<sequence>MEEEFSAERLKPEDSPDKNSSCRTSDFYRVKPNLPKRFNHPEKLRGYSKKTLHPLYQTTNQTYGSKKPTVHEMPTAFHGTCRKFSENTLRCGMYKDNGFNTTLEKSPITGPNAINVLQDRITFHRSVCSERNQETGAET</sequence>
<evidence type="ECO:0000256" key="4">
    <source>
        <dbReference type="ARBA" id="ARBA00023273"/>
    </source>
</evidence>
<evidence type="ECO:0000256" key="6">
    <source>
        <dbReference type="SAM" id="MobiDB-lite"/>
    </source>
</evidence>
<feature type="compositionally biased region" description="Basic and acidic residues" evidence="6">
    <location>
        <begin position="1"/>
        <end position="17"/>
    </location>
</feature>
<dbReference type="Ensembl" id="ENSAMXT00005037834.1">
    <property type="protein sequence ID" value="ENSAMXP00005034679.1"/>
    <property type="gene ID" value="ENSAMXG00005016711.1"/>
</dbReference>
<comment type="subcellular location">
    <subcellularLocation>
        <location evidence="1">Cytoplasm</location>
        <location evidence="1">Cytoskeleton</location>
        <location evidence="1">Cilium axoneme</location>
    </subcellularLocation>
</comment>
<reference evidence="7 10" key="1">
    <citation type="submission" date="2021-07" db="EMBL/GenBank/DDBJ databases">
        <authorList>
            <person name="Imarazene B."/>
            <person name="Zahm M."/>
            <person name="Klopp C."/>
            <person name="Cabau C."/>
            <person name="Beille S."/>
            <person name="Jouanno E."/>
            <person name="Castinel A."/>
            <person name="Lluch J."/>
            <person name="Gil L."/>
            <person name="Kuchtly C."/>
            <person name="Lopez Roques C."/>
            <person name="Donnadieu C."/>
            <person name="Parrinello H."/>
            <person name="Journot L."/>
            <person name="Du K."/>
            <person name="Schartl M."/>
            <person name="Retaux S."/>
            <person name="Guiguen Y."/>
        </authorList>
    </citation>
    <scope>NUCLEOTIDE SEQUENCE [LARGE SCALE GENOMIC DNA]</scope>
    <source>
        <strain evidence="7">Pach_M1</strain>
        <tissue evidence="7">Testis</tissue>
    </source>
</reference>
<dbReference type="CTD" id="138162"/>
<keyword evidence="3" id="KW-0206">Cytoskeleton</keyword>
<feature type="region of interest" description="Disordered" evidence="6">
    <location>
        <begin position="1"/>
        <end position="26"/>
    </location>
</feature>
<organism evidence="8 9">
    <name type="scientific">Astyanax mexicanus</name>
    <name type="common">Blind cave fish</name>
    <name type="synonym">Astyanax fasciatus mexicanus</name>
    <dbReference type="NCBI Taxonomy" id="7994"/>
    <lineage>
        <taxon>Eukaryota</taxon>
        <taxon>Metazoa</taxon>
        <taxon>Chordata</taxon>
        <taxon>Craniata</taxon>
        <taxon>Vertebrata</taxon>
        <taxon>Euteleostomi</taxon>
        <taxon>Actinopterygii</taxon>
        <taxon>Neopterygii</taxon>
        <taxon>Teleostei</taxon>
        <taxon>Ostariophysi</taxon>
        <taxon>Characiformes</taxon>
        <taxon>Characoidei</taxon>
        <taxon>Acestrorhamphidae</taxon>
        <taxon>Acestrorhamphinae</taxon>
        <taxon>Astyanax</taxon>
    </lineage>
</organism>
<accession>A0A8B9KEM5</accession>
<dbReference type="OrthoDB" id="546383at2759"/>
<evidence type="ECO:0000256" key="3">
    <source>
        <dbReference type="ARBA" id="ARBA00023212"/>
    </source>
</evidence>
<comment type="similarity">
    <text evidence="5">Belongs to the PIERCE1 family.</text>
</comment>
<dbReference type="EMBL" id="JAICCE010000012">
    <property type="protein sequence ID" value="KAG9269994.1"/>
    <property type="molecule type" value="Genomic_DNA"/>
</dbReference>
<dbReference type="Proteomes" id="UP000694621">
    <property type="component" value="Unplaced"/>
</dbReference>
<dbReference type="InterPro" id="IPR026507">
    <property type="entry name" value="PIRC1/2"/>
</dbReference>
<dbReference type="PANTHER" id="PTHR20899:SF1">
    <property type="entry name" value="PIERCER OF MICROTUBULE WALL 1 PROTEIN"/>
    <property type="match status" value="1"/>
</dbReference>
<evidence type="ECO:0000313" key="10">
    <source>
        <dbReference type="Proteomes" id="UP000752171"/>
    </source>
</evidence>
<reference evidence="8" key="2">
    <citation type="submission" date="2025-05" db="UniProtKB">
        <authorList>
            <consortium name="Ensembl"/>
        </authorList>
    </citation>
    <scope>IDENTIFICATION</scope>
</reference>
<dbReference type="Pfam" id="PF14892">
    <property type="entry name" value="PIRC1_2"/>
    <property type="match status" value="1"/>
</dbReference>
<evidence type="ECO:0000256" key="1">
    <source>
        <dbReference type="ARBA" id="ARBA00004430"/>
    </source>
</evidence>
<dbReference type="Proteomes" id="UP000752171">
    <property type="component" value="Unassembled WGS sequence"/>
</dbReference>
<dbReference type="KEGG" id="amex:103023176"/>
<dbReference type="PANTHER" id="PTHR20899">
    <property type="entry name" value="PIERCE HOMOLOG"/>
    <property type="match status" value="1"/>
</dbReference>